<dbReference type="InterPro" id="IPR005146">
    <property type="entry name" value="B3/B4_tRNA-bd"/>
</dbReference>
<feature type="binding site" evidence="15">
    <location>
        <position position="487"/>
    </location>
    <ligand>
        <name>Mg(2+)</name>
        <dbReference type="ChEBI" id="CHEBI:18420"/>
        <note>shared with alpha subunit</note>
    </ligand>
</feature>
<dbReference type="InterPro" id="IPR009061">
    <property type="entry name" value="DNA-bd_dom_put_sf"/>
</dbReference>
<evidence type="ECO:0000256" key="14">
    <source>
        <dbReference type="ARBA" id="ARBA00049255"/>
    </source>
</evidence>
<comment type="similarity">
    <text evidence="2 15">Belongs to the phenylalanyl-tRNA synthetase beta subunit family. Type 1 subfamily.</text>
</comment>
<evidence type="ECO:0000313" key="20">
    <source>
        <dbReference type="EMBL" id="RYC72742.1"/>
    </source>
</evidence>
<dbReference type="InterPro" id="IPR033714">
    <property type="entry name" value="tRNA_bind_bactPheRS"/>
</dbReference>
<proteinExistence type="inferred from homology"/>
<reference evidence="20 21" key="1">
    <citation type="journal article" date="2018" name="bioRxiv">
        <title>Evidence of independent acquisition and adaption of ultra-small bacteria to human hosts across the highly diverse yet reduced genomes of the phylum Saccharibacteria.</title>
        <authorList>
            <person name="McLean J.S."/>
            <person name="Bor B."/>
            <person name="To T.T."/>
            <person name="Liu Q."/>
            <person name="Kearns K.A."/>
            <person name="Solden L.M."/>
            <person name="Wrighton K.C."/>
            <person name="He X."/>
            <person name="Shi W."/>
        </authorList>
    </citation>
    <scope>NUCLEOTIDE SEQUENCE [LARGE SCALE GENOMIC DNA]</scope>
    <source>
        <strain evidence="20 21">TM7_CMJM_G6_1_HOT_870</strain>
    </source>
</reference>
<dbReference type="PROSITE" id="PS51447">
    <property type="entry name" value="FDX_ACB"/>
    <property type="match status" value="1"/>
</dbReference>
<dbReference type="CDD" id="cd02796">
    <property type="entry name" value="tRNA_bind_bactPheRS"/>
    <property type="match status" value="1"/>
</dbReference>
<keyword evidence="9 15" id="KW-0067">ATP-binding</keyword>
<dbReference type="PROSITE" id="PS51483">
    <property type="entry name" value="B5"/>
    <property type="match status" value="1"/>
</dbReference>
<keyword evidence="21" id="KW-1185">Reference proteome</keyword>
<protein>
    <recommendedName>
        <fullName evidence="15">Phenylalanine--tRNA ligase beta subunit</fullName>
        <ecNumber evidence="15">6.1.1.20</ecNumber>
    </recommendedName>
    <alternativeName>
        <fullName evidence="15">Phenylalanyl-tRNA synthetase beta subunit</fullName>
        <shortName evidence="15">PheRS</shortName>
    </alternativeName>
</protein>
<comment type="subunit">
    <text evidence="3 15">Tetramer of two alpha and two beta subunits.</text>
</comment>
<evidence type="ECO:0000256" key="16">
    <source>
        <dbReference type="PROSITE-ProRule" id="PRU00209"/>
    </source>
</evidence>
<dbReference type="HAMAP" id="MF_00283">
    <property type="entry name" value="Phe_tRNA_synth_beta1"/>
    <property type="match status" value="1"/>
</dbReference>
<dbReference type="SUPFAM" id="SSF56037">
    <property type="entry name" value="PheT/TilS domain"/>
    <property type="match status" value="1"/>
</dbReference>
<dbReference type="EC" id="6.1.1.20" evidence="15"/>
<gene>
    <name evidence="15 20" type="primary">pheT</name>
    <name evidence="20" type="ORF">G6CMJM_00234</name>
</gene>
<dbReference type="InterPro" id="IPR005121">
    <property type="entry name" value="Fdx_antiC-bd"/>
</dbReference>
<comment type="cofactor">
    <cofactor evidence="15">
        <name>Mg(2+)</name>
        <dbReference type="ChEBI" id="CHEBI:18420"/>
    </cofactor>
    <text evidence="15">Binds 2 magnesium ions per tetramer.</text>
</comment>
<evidence type="ECO:0000256" key="8">
    <source>
        <dbReference type="ARBA" id="ARBA00022741"/>
    </source>
</evidence>
<evidence type="ECO:0000256" key="5">
    <source>
        <dbReference type="ARBA" id="ARBA00022555"/>
    </source>
</evidence>
<evidence type="ECO:0000256" key="12">
    <source>
        <dbReference type="ARBA" id="ARBA00022917"/>
    </source>
</evidence>
<dbReference type="NCBIfam" id="TIGR00472">
    <property type="entry name" value="pheT_bact"/>
    <property type="match status" value="1"/>
</dbReference>
<dbReference type="InterPro" id="IPR020825">
    <property type="entry name" value="Phe-tRNA_synthase-like_B3/B4"/>
</dbReference>
<keyword evidence="4 15" id="KW-0963">Cytoplasm</keyword>
<feature type="binding site" evidence="15">
    <location>
        <position position="493"/>
    </location>
    <ligand>
        <name>Mg(2+)</name>
        <dbReference type="ChEBI" id="CHEBI:18420"/>
        <note>shared with alpha subunit</note>
    </ligand>
</feature>
<keyword evidence="6 15" id="KW-0436">Ligase</keyword>
<dbReference type="SUPFAM" id="SSF50249">
    <property type="entry name" value="Nucleic acid-binding proteins"/>
    <property type="match status" value="1"/>
</dbReference>
<keyword evidence="10 15" id="KW-0460">Magnesium</keyword>
<dbReference type="PANTHER" id="PTHR10947">
    <property type="entry name" value="PHENYLALANYL-TRNA SYNTHETASE BETA CHAIN AND LEUCINE-RICH REPEAT-CONTAINING PROTEIN 47"/>
    <property type="match status" value="1"/>
</dbReference>
<comment type="catalytic activity">
    <reaction evidence="14 15">
        <text>tRNA(Phe) + L-phenylalanine + ATP = L-phenylalanyl-tRNA(Phe) + AMP + diphosphate + H(+)</text>
        <dbReference type="Rhea" id="RHEA:19413"/>
        <dbReference type="Rhea" id="RHEA-COMP:9668"/>
        <dbReference type="Rhea" id="RHEA-COMP:9699"/>
        <dbReference type="ChEBI" id="CHEBI:15378"/>
        <dbReference type="ChEBI" id="CHEBI:30616"/>
        <dbReference type="ChEBI" id="CHEBI:33019"/>
        <dbReference type="ChEBI" id="CHEBI:58095"/>
        <dbReference type="ChEBI" id="CHEBI:78442"/>
        <dbReference type="ChEBI" id="CHEBI:78531"/>
        <dbReference type="ChEBI" id="CHEBI:456215"/>
        <dbReference type="EC" id="6.1.1.20"/>
    </reaction>
</comment>
<dbReference type="Pfam" id="PF03483">
    <property type="entry name" value="B3_4"/>
    <property type="match status" value="1"/>
</dbReference>
<dbReference type="Pfam" id="PF03484">
    <property type="entry name" value="B5"/>
    <property type="match status" value="1"/>
</dbReference>
<dbReference type="EMBL" id="PRLK01000003">
    <property type="protein sequence ID" value="RYC72742.1"/>
    <property type="molecule type" value="Genomic_DNA"/>
</dbReference>
<reference evidence="20 21" key="2">
    <citation type="journal article" date="2020" name="Cell Rep.">
        <title>Acquisition and Adaptation of Ultra-small Parasitic Reduced Genome Bacteria to Mammalian Hosts.</title>
        <authorList>
            <person name="McLean J.S."/>
            <person name="Bor B."/>
            <person name="Kerns K.A."/>
            <person name="Liu Q."/>
            <person name="To T.T."/>
            <person name="Solden L."/>
            <person name="Hendrickson E.L."/>
            <person name="Wrighton K."/>
            <person name="Shi W."/>
            <person name="He X."/>
        </authorList>
    </citation>
    <scope>NUCLEOTIDE SEQUENCE [LARGE SCALE GENOMIC DNA]</scope>
    <source>
        <strain evidence="20 21">TM7_CMJM_G6_1_HOT_870</strain>
    </source>
</reference>
<evidence type="ECO:0000259" key="19">
    <source>
        <dbReference type="PROSITE" id="PS51483"/>
    </source>
</evidence>
<feature type="domain" description="B5" evidence="19">
    <location>
        <begin position="433"/>
        <end position="509"/>
    </location>
</feature>
<evidence type="ECO:0000256" key="11">
    <source>
        <dbReference type="ARBA" id="ARBA00022884"/>
    </source>
</evidence>
<dbReference type="Pfam" id="PF03147">
    <property type="entry name" value="FDX-ACB"/>
    <property type="match status" value="1"/>
</dbReference>
<feature type="domain" description="TRNA-binding" evidence="17">
    <location>
        <begin position="39"/>
        <end position="167"/>
    </location>
</feature>
<dbReference type="Pfam" id="PF17759">
    <property type="entry name" value="tRNA_synthFbeta"/>
    <property type="match status" value="1"/>
</dbReference>
<comment type="caution">
    <text evidence="20">The sequence shown here is derived from an EMBL/GenBank/DDBJ whole genome shotgun (WGS) entry which is preliminary data.</text>
</comment>
<dbReference type="InterPro" id="IPR045864">
    <property type="entry name" value="aa-tRNA-synth_II/BPL/LPL"/>
</dbReference>
<keyword evidence="12 15" id="KW-0648">Protein biosynthesis</keyword>
<dbReference type="SMART" id="SM00873">
    <property type="entry name" value="B3_4"/>
    <property type="match status" value="1"/>
</dbReference>
<dbReference type="PROSITE" id="PS50886">
    <property type="entry name" value="TRBD"/>
    <property type="match status" value="1"/>
</dbReference>
<evidence type="ECO:0000259" key="18">
    <source>
        <dbReference type="PROSITE" id="PS51447"/>
    </source>
</evidence>
<dbReference type="Gene3D" id="3.50.40.10">
    <property type="entry name" value="Phenylalanyl-trna Synthetase, Chain B, domain 3"/>
    <property type="match status" value="1"/>
</dbReference>
<dbReference type="SUPFAM" id="SSF46955">
    <property type="entry name" value="Putative DNA-binding domain"/>
    <property type="match status" value="1"/>
</dbReference>
<dbReference type="InterPro" id="IPR005147">
    <property type="entry name" value="tRNA_synthase_B5-dom"/>
</dbReference>
<dbReference type="Gene3D" id="3.30.70.380">
    <property type="entry name" value="Ferrodoxin-fold anticodon-binding domain"/>
    <property type="match status" value="1"/>
</dbReference>
<dbReference type="InterPro" id="IPR012340">
    <property type="entry name" value="NA-bd_OB-fold"/>
</dbReference>
<dbReference type="InterPro" id="IPR045060">
    <property type="entry name" value="Phe-tRNA-ligase_IIc_bsu"/>
</dbReference>
<dbReference type="GO" id="GO:0004826">
    <property type="term" value="F:phenylalanine-tRNA ligase activity"/>
    <property type="evidence" value="ECO:0007669"/>
    <property type="project" value="UniProtKB-EC"/>
</dbReference>
<evidence type="ECO:0000256" key="13">
    <source>
        <dbReference type="ARBA" id="ARBA00023146"/>
    </source>
</evidence>
<dbReference type="InterPro" id="IPR041616">
    <property type="entry name" value="PheRS_beta_core"/>
</dbReference>
<sequence length="831" mass="93444">MIISVNWLKKFVADLPPVEELVKIIGARLVEIEDVINLNEKYKDVLVVKVISAQKVEGSDHLNLCKIDDGGKRQGVERDYDGLIQVVCGAPNMRTGLFVAWLPPASIVPETFKKEDFVLGSRKLMGNMSNGMIASIKELDLGEEHDGILEITNDIANKELCAGDSFSEIFELDDYLIEVENKSLTHRPDCFGNIGFAREVAGILGKKFKEPLCLNTASVVEGANNEISIDIKDEKLCSSYAVATFDAVNLKKQESLSIEKSFLHRSGVKAIDPITDLANFIMLEVGQPLHTFDLDKLEKLHGSKDIKITIRNAFQNEKIVVLGNKEISLAENDIVIAVGGEGQHAVAIAGAIGGEATKIDNSTKRVLVESATFNLYNLRSTQMRHGIFSEAITRFTKGIPRMLNVVALKKFAEKSQQIGLSQSSNILINSLKNKAQELSVNVEKINNILGTNFSIDDISETLLNVGFKIQKQEENAISIVIPFWRTDIHIMEDVAEEVGRLKGYDNISLTLPKRTFKPVELSNIDKIRMEIREILSSAGANEVLTYSFIHKKLLENVYQDESNSYKIINSISPDLQYYRQTILPSLLDKINSNVRSGYNEFAIFEINKVTRKDMGIRDDVPVEEYRLALAYTNNDSEEAFYNAKQYLEFLLRKLGIKLVVKPFNISAAPLAGKFEPKRSALVGYYEHDSSFVMIGAIGEFKKSVQRSFKLPKATAGFEIVIDKIIDQWLERKMNIELPSKFQSIERDISIRVNNKVSYDDLLKSLENKINKIDNECAIKIKPVDIYRYDQDNKNITFRFKISPYDRTFNGEDINKIITALQDSIIELGTVI</sequence>
<evidence type="ECO:0000256" key="4">
    <source>
        <dbReference type="ARBA" id="ARBA00022490"/>
    </source>
</evidence>
<accession>A0ABY0FIH8</accession>
<evidence type="ECO:0000256" key="3">
    <source>
        <dbReference type="ARBA" id="ARBA00011209"/>
    </source>
</evidence>
<evidence type="ECO:0000259" key="17">
    <source>
        <dbReference type="PROSITE" id="PS50886"/>
    </source>
</evidence>
<keyword evidence="8 15" id="KW-0547">Nucleotide-binding</keyword>
<comment type="subcellular location">
    <subcellularLocation>
        <location evidence="1 15">Cytoplasm</location>
    </subcellularLocation>
</comment>
<organism evidence="20 21">
    <name type="scientific">Candidatus Nanogingivalis gingivitcus</name>
    <dbReference type="NCBI Taxonomy" id="2171992"/>
    <lineage>
        <taxon>Bacteria</taxon>
        <taxon>Candidatus Saccharimonadota</taxon>
        <taxon>Candidatus Nanosyncoccalia</taxon>
        <taxon>Candidatus Nanogingivales</taxon>
        <taxon>Candidatus Nanogingivalaceae</taxon>
        <taxon>Candidatus Nanogingivalis</taxon>
    </lineage>
</organism>
<dbReference type="SUPFAM" id="SSF55681">
    <property type="entry name" value="Class II aaRS and biotin synthetases"/>
    <property type="match status" value="1"/>
</dbReference>
<feature type="binding site" evidence="15">
    <location>
        <position position="497"/>
    </location>
    <ligand>
        <name>Mg(2+)</name>
        <dbReference type="ChEBI" id="CHEBI:18420"/>
        <note>shared with alpha subunit</note>
    </ligand>
</feature>
<dbReference type="PANTHER" id="PTHR10947:SF0">
    <property type="entry name" value="PHENYLALANINE--TRNA LIGASE BETA SUBUNIT"/>
    <property type="match status" value="1"/>
</dbReference>
<keyword evidence="7 15" id="KW-0479">Metal-binding</keyword>
<feature type="binding site" evidence="15">
    <location>
        <position position="496"/>
    </location>
    <ligand>
        <name>Mg(2+)</name>
        <dbReference type="ChEBI" id="CHEBI:18420"/>
        <note>shared with alpha subunit</note>
    </ligand>
</feature>
<evidence type="ECO:0000256" key="6">
    <source>
        <dbReference type="ARBA" id="ARBA00022598"/>
    </source>
</evidence>
<evidence type="ECO:0000256" key="10">
    <source>
        <dbReference type="ARBA" id="ARBA00022842"/>
    </source>
</evidence>
<keyword evidence="5 16" id="KW-0820">tRNA-binding</keyword>
<evidence type="ECO:0000313" key="21">
    <source>
        <dbReference type="Proteomes" id="UP001190925"/>
    </source>
</evidence>
<keyword evidence="13 15" id="KW-0030">Aminoacyl-tRNA synthetase</keyword>
<evidence type="ECO:0000256" key="9">
    <source>
        <dbReference type="ARBA" id="ARBA00022840"/>
    </source>
</evidence>
<dbReference type="InterPro" id="IPR004532">
    <property type="entry name" value="Phe-tRNA-ligase_IIc_bsu_bact"/>
</dbReference>
<dbReference type="InterPro" id="IPR002547">
    <property type="entry name" value="tRNA-bd_dom"/>
</dbReference>
<dbReference type="Pfam" id="PF01588">
    <property type="entry name" value="tRNA_bind"/>
    <property type="match status" value="1"/>
</dbReference>
<dbReference type="SMART" id="SM00874">
    <property type="entry name" value="B5"/>
    <property type="match status" value="1"/>
</dbReference>
<dbReference type="InterPro" id="IPR036690">
    <property type="entry name" value="Fdx_antiC-bd_sf"/>
</dbReference>
<dbReference type="Proteomes" id="UP001190925">
    <property type="component" value="Unassembled WGS sequence"/>
</dbReference>
<dbReference type="Gene3D" id="2.40.50.140">
    <property type="entry name" value="Nucleic acid-binding proteins"/>
    <property type="match status" value="1"/>
</dbReference>
<dbReference type="SUPFAM" id="SSF54991">
    <property type="entry name" value="Anticodon-binding domain of PheRS"/>
    <property type="match status" value="1"/>
</dbReference>
<keyword evidence="11 16" id="KW-0694">RNA-binding</keyword>
<dbReference type="Gene3D" id="3.30.930.10">
    <property type="entry name" value="Bira Bifunctional Protein, Domain 2"/>
    <property type="match status" value="1"/>
</dbReference>
<evidence type="ECO:0000256" key="7">
    <source>
        <dbReference type="ARBA" id="ARBA00022723"/>
    </source>
</evidence>
<dbReference type="SMART" id="SM00896">
    <property type="entry name" value="FDX-ACB"/>
    <property type="match status" value="1"/>
</dbReference>
<name>A0ABY0FIH8_9BACT</name>
<dbReference type="Gene3D" id="3.30.56.10">
    <property type="match status" value="2"/>
</dbReference>
<dbReference type="RefSeq" id="WP_129718656.1">
    <property type="nucleotide sequence ID" value="NZ_PRLK01000003.1"/>
</dbReference>
<feature type="domain" description="FDX-ACB" evidence="18">
    <location>
        <begin position="739"/>
        <end position="831"/>
    </location>
</feature>
<evidence type="ECO:0000256" key="1">
    <source>
        <dbReference type="ARBA" id="ARBA00004496"/>
    </source>
</evidence>
<evidence type="ECO:0000256" key="2">
    <source>
        <dbReference type="ARBA" id="ARBA00008653"/>
    </source>
</evidence>
<evidence type="ECO:0000256" key="15">
    <source>
        <dbReference type="HAMAP-Rule" id="MF_00283"/>
    </source>
</evidence>